<dbReference type="PATRIC" id="fig|1423813.3.peg.1354"/>
<dbReference type="STRING" id="1423813.FC26_GL001330"/>
<dbReference type="RefSeq" id="WP_057778321.1">
    <property type="nucleotide sequence ID" value="NZ_AYYY01000021.1"/>
</dbReference>
<dbReference type="Gene3D" id="3.20.20.70">
    <property type="entry name" value="Aldolase class I"/>
    <property type="match status" value="1"/>
</dbReference>
<evidence type="ECO:0000256" key="1">
    <source>
        <dbReference type="ARBA" id="ARBA00023239"/>
    </source>
</evidence>
<keyword evidence="1" id="KW-0456">Lyase</keyword>
<dbReference type="InterPro" id="IPR001754">
    <property type="entry name" value="OMPdeCOase_dom"/>
</dbReference>
<dbReference type="PANTHER" id="PTHR35039:SF3">
    <property type="entry name" value="3-KETO-L-GULONATE-6-PHOSPHATE DECARBOXYLASE SGBH-RELATED"/>
    <property type="match status" value="1"/>
</dbReference>
<dbReference type="SMART" id="SM00934">
    <property type="entry name" value="OMPdecase"/>
    <property type="match status" value="1"/>
</dbReference>
<dbReference type="EMBL" id="AYYY01000021">
    <property type="protein sequence ID" value="KRM61763.1"/>
    <property type="molecule type" value="Genomic_DNA"/>
</dbReference>
<dbReference type="Pfam" id="PF00215">
    <property type="entry name" value="OMPdecase"/>
    <property type="match status" value="1"/>
</dbReference>
<sequence length="207" mass="22987">MKLQVAIDRVDLETAKRLVQQLDGVVDIIELGTSLIKDYGFLQLKKAFAGTWHSELLYDGKTIDEGVYEFEKGFDAGADILTVMAASSVDTLTKVYDVTQQRNKQIFIDLMEVNEEKIQTIQHFEHAIYGLHHSKDSESTFDAADSVAHFQATFPTIKHISVAGGIDLTTAQKLADQGIVDSVIVGSKIVKDENPLQAAQKFMEVIR</sequence>
<dbReference type="InterPro" id="IPR011060">
    <property type="entry name" value="RibuloseP-bd_barrel"/>
</dbReference>
<dbReference type="InterPro" id="IPR013785">
    <property type="entry name" value="Aldolase_TIM"/>
</dbReference>
<evidence type="ECO:0000259" key="2">
    <source>
        <dbReference type="SMART" id="SM00934"/>
    </source>
</evidence>
<gene>
    <name evidence="3" type="ORF">FC26_GL001330</name>
</gene>
<dbReference type="PANTHER" id="PTHR35039">
    <property type="entry name" value="3-KETO-L-GULONATE-6-PHOSPHATE DECARBOXYLASE SGBH-RELATED"/>
    <property type="match status" value="1"/>
</dbReference>
<dbReference type="SUPFAM" id="SSF51366">
    <property type="entry name" value="Ribulose-phoshate binding barrel"/>
    <property type="match status" value="1"/>
</dbReference>
<dbReference type="GO" id="GO:0019854">
    <property type="term" value="P:L-ascorbic acid catabolic process"/>
    <property type="evidence" value="ECO:0007669"/>
    <property type="project" value="TreeGrafter"/>
</dbReference>
<evidence type="ECO:0000313" key="4">
    <source>
        <dbReference type="Proteomes" id="UP000051733"/>
    </source>
</evidence>
<dbReference type="GO" id="GO:0033982">
    <property type="term" value="F:3-dehydro-L-gulonate-6-phosphate decarboxylase activity"/>
    <property type="evidence" value="ECO:0007669"/>
    <property type="project" value="TreeGrafter"/>
</dbReference>
<reference evidence="3 4" key="1">
    <citation type="journal article" date="2015" name="Genome Announc.">
        <title>Expanding the biotechnology potential of lactobacilli through comparative genomics of 213 strains and associated genera.</title>
        <authorList>
            <person name="Sun Z."/>
            <person name="Harris H.M."/>
            <person name="McCann A."/>
            <person name="Guo C."/>
            <person name="Argimon S."/>
            <person name="Zhang W."/>
            <person name="Yang X."/>
            <person name="Jeffery I.B."/>
            <person name="Cooney J.C."/>
            <person name="Kagawa T.F."/>
            <person name="Liu W."/>
            <person name="Song Y."/>
            <person name="Salvetti E."/>
            <person name="Wrobel A."/>
            <person name="Rasinkangas P."/>
            <person name="Parkhill J."/>
            <person name="Rea M.C."/>
            <person name="O'Sullivan O."/>
            <person name="Ritari J."/>
            <person name="Douillard F.P."/>
            <person name="Paul Ross R."/>
            <person name="Yang R."/>
            <person name="Briner A.E."/>
            <person name="Felis G.E."/>
            <person name="de Vos W.M."/>
            <person name="Barrangou R."/>
            <person name="Klaenhammer T.R."/>
            <person name="Caufield P.W."/>
            <person name="Cui Y."/>
            <person name="Zhang H."/>
            <person name="O'Toole P.W."/>
        </authorList>
    </citation>
    <scope>NUCLEOTIDE SEQUENCE [LARGE SCALE GENOMIC DNA]</scope>
    <source>
        <strain evidence="3 4">DSM 20634</strain>
    </source>
</reference>
<name>A0A0R2AFG6_9LACO</name>
<organism evidence="3 4">
    <name type="scientific">Paucilactobacillus vaccinostercus DSM 20634</name>
    <dbReference type="NCBI Taxonomy" id="1423813"/>
    <lineage>
        <taxon>Bacteria</taxon>
        <taxon>Bacillati</taxon>
        <taxon>Bacillota</taxon>
        <taxon>Bacilli</taxon>
        <taxon>Lactobacillales</taxon>
        <taxon>Lactobacillaceae</taxon>
        <taxon>Paucilactobacillus</taxon>
    </lineage>
</organism>
<keyword evidence="4" id="KW-1185">Reference proteome</keyword>
<accession>A0A0R2AFG6</accession>
<dbReference type="GO" id="GO:0004590">
    <property type="term" value="F:orotidine-5'-phosphate decarboxylase activity"/>
    <property type="evidence" value="ECO:0007669"/>
    <property type="project" value="InterPro"/>
</dbReference>
<dbReference type="AlphaFoldDB" id="A0A0R2AFG6"/>
<evidence type="ECO:0000313" key="3">
    <source>
        <dbReference type="EMBL" id="KRM61763.1"/>
    </source>
</evidence>
<dbReference type="Proteomes" id="UP000051733">
    <property type="component" value="Unassembled WGS sequence"/>
</dbReference>
<comment type="caution">
    <text evidence="3">The sequence shown here is derived from an EMBL/GenBank/DDBJ whole genome shotgun (WGS) entry which is preliminary data.</text>
</comment>
<proteinExistence type="predicted"/>
<protein>
    <submittedName>
        <fullName evidence="3">3-hexulose-6-phosphate synthase</fullName>
    </submittedName>
</protein>
<feature type="domain" description="Orotidine 5'-phosphate decarboxylase" evidence="2">
    <location>
        <begin position="2"/>
        <end position="202"/>
    </location>
</feature>
<dbReference type="GO" id="GO:0006207">
    <property type="term" value="P:'de novo' pyrimidine nucleobase biosynthetic process"/>
    <property type="evidence" value="ECO:0007669"/>
    <property type="project" value="InterPro"/>
</dbReference>
<dbReference type="OrthoDB" id="43475at2"/>